<sequence length="166" mass="17831">MQLPKGVEWAAHCLVVLERLGESHPVPTSTLAEVYGLSPTYLNKHLQALSRHGLLISTPGSTGGFSLSRPAAEITLADVVEALDGDRTLFRCTEIRCDGLFQDRSAEIRASGACRIAAAMWQAEQAWRESLATVSINDLAGGIDALSGQNLNEFVGNKNRKAGQDI</sequence>
<keyword evidence="2" id="KW-1185">Reference proteome</keyword>
<dbReference type="PROSITE" id="PS51197">
    <property type="entry name" value="HTH_RRF2_2"/>
    <property type="match status" value="1"/>
</dbReference>
<comment type="caution">
    <text evidence="1">The sequence shown here is derived from an EMBL/GenBank/DDBJ whole genome shotgun (WGS) entry which is preliminary data.</text>
</comment>
<dbReference type="PROSITE" id="PS01332">
    <property type="entry name" value="HTH_RRF2_1"/>
    <property type="match status" value="1"/>
</dbReference>
<reference evidence="1 2" key="1">
    <citation type="submission" date="2019-03" db="EMBL/GenBank/DDBJ databases">
        <title>Genomics of glacier-inhabiting Cryobacterium strains.</title>
        <authorList>
            <person name="Liu Q."/>
            <person name="Xin Y.-H."/>
        </authorList>
    </citation>
    <scope>NUCLEOTIDE SEQUENCE [LARGE SCALE GENOMIC DNA]</scope>
    <source>
        <strain evidence="1 2">Sr39</strain>
    </source>
</reference>
<dbReference type="Gene3D" id="1.10.10.10">
    <property type="entry name" value="Winged helix-like DNA-binding domain superfamily/Winged helix DNA-binding domain"/>
    <property type="match status" value="1"/>
</dbReference>
<dbReference type="PANTHER" id="PTHR33221:SF13">
    <property type="entry name" value="TRANSCRIPTIONAL REGULATOR-RELATED"/>
    <property type="match status" value="1"/>
</dbReference>
<dbReference type="GO" id="GO:0005829">
    <property type="term" value="C:cytosol"/>
    <property type="evidence" value="ECO:0007669"/>
    <property type="project" value="TreeGrafter"/>
</dbReference>
<dbReference type="InterPro" id="IPR030489">
    <property type="entry name" value="TR_Rrf2-type_CS"/>
</dbReference>
<gene>
    <name evidence="1" type="ORF">E3T39_12745</name>
</gene>
<proteinExistence type="predicted"/>
<dbReference type="RefSeq" id="WP_134515914.1">
    <property type="nucleotide sequence ID" value="NZ_SOHJ01000012.1"/>
</dbReference>
<dbReference type="AlphaFoldDB" id="A0A4V3ISE0"/>
<dbReference type="PANTHER" id="PTHR33221">
    <property type="entry name" value="WINGED HELIX-TURN-HELIX TRANSCRIPTIONAL REGULATOR, RRF2 FAMILY"/>
    <property type="match status" value="1"/>
</dbReference>
<dbReference type="InterPro" id="IPR000944">
    <property type="entry name" value="Tscrpt_reg_Rrf2"/>
</dbReference>
<dbReference type="InterPro" id="IPR036388">
    <property type="entry name" value="WH-like_DNA-bd_sf"/>
</dbReference>
<dbReference type="Proteomes" id="UP000298170">
    <property type="component" value="Unassembled WGS sequence"/>
</dbReference>
<protein>
    <submittedName>
        <fullName evidence="1">Rrf2 family transcriptional regulator</fullName>
    </submittedName>
</protein>
<dbReference type="OrthoDB" id="9808360at2"/>
<dbReference type="InterPro" id="IPR036390">
    <property type="entry name" value="WH_DNA-bd_sf"/>
</dbReference>
<evidence type="ECO:0000313" key="1">
    <source>
        <dbReference type="EMBL" id="TFD58163.1"/>
    </source>
</evidence>
<accession>A0A4V3ISE0</accession>
<dbReference type="EMBL" id="SOHJ01000012">
    <property type="protein sequence ID" value="TFD58163.1"/>
    <property type="molecule type" value="Genomic_DNA"/>
</dbReference>
<organism evidence="1 2">
    <name type="scientific">Cryobacterium suzukii</name>
    <dbReference type="NCBI Taxonomy" id="1259198"/>
    <lineage>
        <taxon>Bacteria</taxon>
        <taxon>Bacillati</taxon>
        <taxon>Actinomycetota</taxon>
        <taxon>Actinomycetes</taxon>
        <taxon>Micrococcales</taxon>
        <taxon>Microbacteriaceae</taxon>
        <taxon>Cryobacterium</taxon>
    </lineage>
</organism>
<evidence type="ECO:0000313" key="2">
    <source>
        <dbReference type="Proteomes" id="UP000298170"/>
    </source>
</evidence>
<dbReference type="NCBIfam" id="TIGR00738">
    <property type="entry name" value="rrf2_super"/>
    <property type="match status" value="1"/>
</dbReference>
<dbReference type="GO" id="GO:0003700">
    <property type="term" value="F:DNA-binding transcription factor activity"/>
    <property type="evidence" value="ECO:0007669"/>
    <property type="project" value="TreeGrafter"/>
</dbReference>
<name>A0A4V3ISE0_9MICO</name>
<dbReference type="Pfam" id="PF02082">
    <property type="entry name" value="Rrf2"/>
    <property type="match status" value="1"/>
</dbReference>
<dbReference type="SUPFAM" id="SSF46785">
    <property type="entry name" value="Winged helix' DNA-binding domain"/>
    <property type="match status" value="1"/>
</dbReference>